<keyword evidence="1" id="KW-1133">Transmembrane helix</keyword>
<evidence type="ECO:0008006" key="4">
    <source>
        <dbReference type="Google" id="ProtNLM"/>
    </source>
</evidence>
<dbReference type="eggNOG" id="COG3870">
    <property type="taxonomic scope" value="Bacteria"/>
</dbReference>
<sequence>MWEIELLLPLINTNRNPFFIFLSYLLFGYFFSSNKAKLRYNTIVDNMKLIIAIVSSHDANKVQQSLIENSFFTTRLATKGGFLKEVNATFILGVKEEKVSKALEIIKSHSHKKTQMIPNNIINEFSAYNSFPTEVSVGGATIFVLDVDQFLKV</sequence>
<protein>
    <recommendedName>
        <fullName evidence="4">Transcriptional regulator</fullName>
    </recommendedName>
</protein>
<evidence type="ECO:0000313" key="3">
    <source>
        <dbReference type="Proteomes" id="UP000001934"/>
    </source>
</evidence>
<dbReference type="Proteomes" id="UP000001934">
    <property type="component" value="Chromosome"/>
</dbReference>
<accession>Q2NIP0</accession>
<dbReference type="InterPro" id="IPR015867">
    <property type="entry name" value="N-reg_PII/ATP_PRibTrfase_C"/>
</dbReference>
<keyword evidence="3" id="KW-1185">Reference proteome</keyword>
<name>Q2NIP0_AYWBP</name>
<keyword evidence="1" id="KW-0472">Membrane</keyword>
<dbReference type="EMBL" id="CP000061">
    <property type="protein sequence ID" value="ABC65703.1"/>
    <property type="molecule type" value="Genomic_DNA"/>
</dbReference>
<dbReference type="Gene3D" id="3.30.70.120">
    <property type="match status" value="1"/>
</dbReference>
<keyword evidence="1" id="KW-0812">Transmembrane</keyword>
<feature type="transmembrane region" description="Helical" evidence="1">
    <location>
        <begin position="16"/>
        <end position="32"/>
    </location>
</feature>
<dbReference type="Pfam" id="PF06153">
    <property type="entry name" value="CdAMP_rec"/>
    <property type="match status" value="1"/>
</dbReference>
<dbReference type="PANTHER" id="PTHR38456">
    <property type="entry name" value="CYCLIC DI-AMP RECEPTOR A"/>
    <property type="match status" value="1"/>
</dbReference>
<gene>
    <name evidence="2" type="ordered locus">AYWB_586</name>
</gene>
<dbReference type="SUPFAM" id="SSF54913">
    <property type="entry name" value="GlnB-like"/>
    <property type="match status" value="1"/>
</dbReference>
<dbReference type="InterPro" id="IPR010375">
    <property type="entry name" value="CdAMP_rec"/>
</dbReference>
<evidence type="ECO:0000256" key="1">
    <source>
        <dbReference type="SAM" id="Phobius"/>
    </source>
</evidence>
<reference evidence="2 3" key="1">
    <citation type="journal article" date="2006" name="J. Bacteriol.">
        <title>Living with genome instability: the adaptation of phytoplasmas to diverse environments of their insect and plant hosts.</title>
        <authorList>
            <person name="Bai X."/>
            <person name="Zhang J."/>
            <person name="Ewing A."/>
            <person name="Miller S.A."/>
            <person name="Jancso Radek A."/>
            <person name="Shevchenko D.V."/>
            <person name="Tsukerman K."/>
            <person name="Walunas T."/>
            <person name="Lapidus A."/>
            <person name="Campbell J.W."/>
            <person name="Hogenhout S.A."/>
        </authorList>
    </citation>
    <scope>NUCLEOTIDE SEQUENCE [LARGE SCALE GENOMIC DNA]</scope>
    <source>
        <strain evidence="2 3">AYWB</strain>
    </source>
</reference>
<dbReference type="KEGG" id="ayw:AYWB_586"/>
<dbReference type="STRING" id="322098.AYWB_586"/>
<evidence type="ECO:0000313" key="2">
    <source>
        <dbReference type="EMBL" id="ABC65703.1"/>
    </source>
</evidence>
<proteinExistence type="predicted"/>
<dbReference type="InterPro" id="IPR011322">
    <property type="entry name" value="N-reg_PII-like_a/b"/>
</dbReference>
<organism evidence="2 3">
    <name type="scientific">Aster yellows witches'-broom phytoplasma (strain AYWB)</name>
    <dbReference type="NCBI Taxonomy" id="322098"/>
    <lineage>
        <taxon>Bacteria</taxon>
        <taxon>Bacillati</taxon>
        <taxon>Mycoplasmatota</taxon>
        <taxon>Mollicutes</taxon>
        <taxon>Acholeplasmatales</taxon>
        <taxon>Acholeplasmataceae</taxon>
        <taxon>Candidatus Phytoplasma</taxon>
        <taxon>16SrI (Aster yellows group)</taxon>
    </lineage>
</organism>
<dbReference type="PhylomeDB" id="Q2NIP0"/>
<dbReference type="AlphaFoldDB" id="Q2NIP0"/>
<dbReference type="HOGENOM" id="CLU_143974_0_0_14"/>
<dbReference type="PANTHER" id="PTHR38456:SF1">
    <property type="entry name" value="CYCLIC DI-AMP RECEPTOR A"/>
    <property type="match status" value="1"/>
</dbReference>